<organism evidence="1 2">
    <name type="scientific">Solanum commersonii</name>
    <name type="common">Commerson's wild potato</name>
    <name type="synonym">Commerson's nightshade</name>
    <dbReference type="NCBI Taxonomy" id="4109"/>
    <lineage>
        <taxon>Eukaryota</taxon>
        <taxon>Viridiplantae</taxon>
        <taxon>Streptophyta</taxon>
        <taxon>Embryophyta</taxon>
        <taxon>Tracheophyta</taxon>
        <taxon>Spermatophyta</taxon>
        <taxon>Magnoliopsida</taxon>
        <taxon>eudicotyledons</taxon>
        <taxon>Gunneridae</taxon>
        <taxon>Pentapetalae</taxon>
        <taxon>asterids</taxon>
        <taxon>lamiids</taxon>
        <taxon>Solanales</taxon>
        <taxon>Solanaceae</taxon>
        <taxon>Solanoideae</taxon>
        <taxon>Solaneae</taxon>
        <taxon>Solanum</taxon>
    </lineage>
</organism>
<protein>
    <submittedName>
        <fullName evidence="1">Uncharacterized protein</fullName>
    </submittedName>
</protein>
<keyword evidence="2" id="KW-1185">Reference proteome</keyword>
<accession>A0A9J5W866</accession>
<dbReference type="Proteomes" id="UP000824120">
    <property type="component" value="Chromosome 12"/>
</dbReference>
<name>A0A9J5W866_SOLCO</name>
<reference evidence="1 2" key="1">
    <citation type="submission" date="2020-09" db="EMBL/GenBank/DDBJ databases">
        <title>De no assembly of potato wild relative species, Solanum commersonii.</title>
        <authorList>
            <person name="Cho K."/>
        </authorList>
    </citation>
    <scope>NUCLEOTIDE SEQUENCE [LARGE SCALE GENOMIC DNA]</scope>
    <source>
        <strain evidence="1">LZ3.2</strain>
        <tissue evidence="1">Leaf</tissue>
    </source>
</reference>
<gene>
    <name evidence="1" type="ORF">H5410_061487</name>
</gene>
<dbReference type="EMBL" id="JACXVP010000012">
    <property type="protein sequence ID" value="KAG5571721.1"/>
    <property type="molecule type" value="Genomic_DNA"/>
</dbReference>
<comment type="caution">
    <text evidence="1">The sequence shown here is derived from an EMBL/GenBank/DDBJ whole genome shotgun (WGS) entry which is preliminary data.</text>
</comment>
<evidence type="ECO:0000313" key="1">
    <source>
        <dbReference type="EMBL" id="KAG5571721.1"/>
    </source>
</evidence>
<dbReference type="AlphaFoldDB" id="A0A9J5W866"/>
<evidence type="ECO:0000313" key="2">
    <source>
        <dbReference type="Proteomes" id="UP000824120"/>
    </source>
</evidence>
<sequence>MKNLQHPLPISWNWKFSTLQKLMSKNVLRRITRPVSRDHQCTRRSALWSTSSPFSSCLQHLPVLDHWGSATGTLGEVKAIRRLAECIRQSSGHLFFVFSAFKKDVSSNATQDSIMNEHTRLNLLKRRSNVHLKFQVVTHHYQRISNSLYLLQMQVQAQQRKSNALTQRMISYSHTMV</sequence>
<proteinExistence type="predicted"/>